<dbReference type="SUPFAM" id="SSF50044">
    <property type="entry name" value="SH3-domain"/>
    <property type="match status" value="1"/>
</dbReference>
<feature type="compositionally biased region" description="Pro residues" evidence="11">
    <location>
        <begin position="244"/>
        <end position="263"/>
    </location>
</feature>
<dbReference type="PANTHER" id="PTHR10460:SF60">
    <property type="entry name" value="ABI GENE FAMILY MEMBER 3"/>
    <property type="match status" value="1"/>
</dbReference>
<reference evidence="13" key="1">
    <citation type="submission" date="2021-01" db="EMBL/GenBank/DDBJ databases">
        <authorList>
            <person name="Zahm M."/>
            <person name="Roques C."/>
            <person name="Cabau C."/>
            <person name="Klopp C."/>
            <person name="Donnadieu C."/>
            <person name="Jouanno E."/>
            <person name="Lampietro C."/>
            <person name="Louis A."/>
            <person name="Herpin A."/>
            <person name="Echchiki A."/>
            <person name="Berthelot C."/>
            <person name="Parey E."/>
            <person name="Roest-Crollius H."/>
            <person name="Braasch I."/>
            <person name="Postlethwait J."/>
            <person name="Bobe J."/>
            <person name="Montfort J."/>
            <person name="Bouchez O."/>
            <person name="Begum T."/>
            <person name="Mejri S."/>
            <person name="Adams A."/>
            <person name="Chen W.-J."/>
            <person name="Guiguen Y."/>
        </authorList>
    </citation>
    <scope>NUCLEOTIDE SEQUENCE</scope>
    <source>
        <tissue evidence="13">Blood</tissue>
    </source>
</reference>
<dbReference type="CDD" id="cd11826">
    <property type="entry name" value="SH3_Abi"/>
    <property type="match status" value="1"/>
</dbReference>
<evidence type="ECO:0000256" key="3">
    <source>
        <dbReference type="ARBA" id="ARBA00022443"/>
    </source>
</evidence>
<dbReference type="InterPro" id="IPR001452">
    <property type="entry name" value="SH3_domain"/>
</dbReference>
<evidence type="ECO:0000256" key="9">
    <source>
        <dbReference type="ARBA" id="ARBA00080253"/>
    </source>
</evidence>
<feature type="compositionally biased region" description="Low complexity" evidence="11">
    <location>
        <begin position="277"/>
        <end position="288"/>
    </location>
</feature>
<evidence type="ECO:0000256" key="5">
    <source>
        <dbReference type="ARBA" id="ARBA00022553"/>
    </source>
</evidence>
<keyword evidence="6" id="KW-0175">Coiled coil</keyword>
<evidence type="ECO:0000256" key="4">
    <source>
        <dbReference type="ARBA" id="ARBA00022490"/>
    </source>
</evidence>
<comment type="subunit">
    <text evidence="7">May interact with PAK1 and PAK2. Probably interacts with TARSH.</text>
</comment>
<evidence type="ECO:0000313" key="13">
    <source>
        <dbReference type="EMBL" id="KAI1887173.1"/>
    </source>
</evidence>
<dbReference type="GO" id="GO:0002357">
    <property type="term" value="P:defense response to tumor cell"/>
    <property type="evidence" value="ECO:0007669"/>
    <property type="project" value="UniProtKB-ARBA"/>
</dbReference>
<dbReference type="Gene3D" id="2.30.30.40">
    <property type="entry name" value="SH3 Domains"/>
    <property type="match status" value="1"/>
</dbReference>
<keyword evidence="4" id="KW-0963">Cytoplasm</keyword>
<dbReference type="InterPro" id="IPR028455">
    <property type="entry name" value="ABI3_SH3"/>
</dbReference>
<dbReference type="PRINTS" id="PR00452">
    <property type="entry name" value="SH3DOMAIN"/>
</dbReference>
<evidence type="ECO:0000256" key="2">
    <source>
        <dbReference type="ARBA" id="ARBA00010020"/>
    </source>
</evidence>
<dbReference type="InterPro" id="IPR028457">
    <property type="entry name" value="ABI"/>
</dbReference>
<proteinExistence type="inferred from homology"/>
<dbReference type="Gene3D" id="6.10.140.1620">
    <property type="match status" value="1"/>
</dbReference>
<name>A0A8T3CPZ4_9TELE</name>
<keyword evidence="5" id="KW-0597">Phosphoprotein</keyword>
<dbReference type="GO" id="GO:0098858">
    <property type="term" value="C:actin-based cell projection"/>
    <property type="evidence" value="ECO:0007669"/>
    <property type="project" value="TreeGrafter"/>
</dbReference>
<dbReference type="Pfam" id="PF07815">
    <property type="entry name" value="Abi_HHR"/>
    <property type="match status" value="1"/>
</dbReference>
<dbReference type="Pfam" id="PF14604">
    <property type="entry name" value="SH3_9"/>
    <property type="match status" value="1"/>
</dbReference>
<feature type="domain" description="SH3" evidence="12">
    <location>
        <begin position="379"/>
        <end position="437"/>
    </location>
</feature>
<keyword evidence="3 10" id="KW-0728">SH3 domain</keyword>
<dbReference type="GO" id="GO:0030027">
    <property type="term" value="C:lamellipodium"/>
    <property type="evidence" value="ECO:0007669"/>
    <property type="project" value="TreeGrafter"/>
</dbReference>
<evidence type="ECO:0000256" key="7">
    <source>
        <dbReference type="ARBA" id="ARBA00063868"/>
    </source>
</evidence>
<feature type="compositionally biased region" description="Low complexity" evidence="11">
    <location>
        <begin position="208"/>
        <end position="219"/>
    </location>
</feature>
<dbReference type="EMBL" id="JAERUA010000019">
    <property type="protein sequence ID" value="KAI1887173.1"/>
    <property type="molecule type" value="Genomic_DNA"/>
</dbReference>
<comment type="similarity">
    <text evidence="2">Belongs to the ABI family.</text>
</comment>
<accession>A0A8T3CPZ4</accession>
<dbReference type="GO" id="GO:0017124">
    <property type="term" value="F:SH3 domain binding"/>
    <property type="evidence" value="ECO:0007669"/>
    <property type="project" value="TreeGrafter"/>
</dbReference>
<evidence type="ECO:0000256" key="1">
    <source>
        <dbReference type="ARBA" id="ARBA00004496"/>
    </source>
</evidence>
<dbReference type="PRINTS" id="PR00499">
    <property type="entry name" value="P67PHOX"/>
</dbReference>
<feature type="compositionally biased region" description="Pro residues" evidence="11">
    <location>
        <begin position="312"/>
        <end position="323"/>
    </location>
</feature>
<keyword evidence="14" id="KW-1185">Reference proteome</keyword>
<evidence type="ECO:0000256" key="6">
    <source>
        <dbReference type="ARBA" id="ARBA00023054"/>
    </source>
</evidence>
<dbReference type="GO" id="GO:0035591">
    <property type="term" value="F:signaling adaptor activity"/>
    <property type="evidence" value="ECO:0007669"/>
    <property type="project" value="TreeGrafter"/>
</dbReference>
<feature type="region of interest" description="Disordered" evidence="11">
    <location>
        <begin position="165"/>
        <end position="291"/>
    </location>
</feature>
<organism evidence="13 14">
    <name type="scientific">Albula goreensis</name>
    <dbReference type="NCBI Taxonomy" id="1534307"/>
    <lineage>
        <taxon>Eukaryota</taxon>
        <taxon>Metazoa</taxon>
        <taxon>Chordata</taxon>
        <taxon>Craniata</taxon>
        <taxon>Vertebrata</taxon>
        <taxon>Euteleostomi</taxon>
        <taxon>Actinopterygii</taxon>
        <taxon>Neopterygii</taxon>
        <taxon>Teleostei</taxon>
        <taxon>Albuliformes</taxon>
        <taxon>Albulidae</taxon>
        <taxon>Albula</taxon>
    </lineage>
</organism>
<dbReference type="GO" id="GO:0031209">
    <property type="term" value="C:SCAR complex"/>
    <property type="evidence" value="ECO:0007669"/>
    <property type="project" value="UniProtKB-ARBA"/>
</dbReference>
<dbReference type="InterPro" id="IPR036028">
    <property type="entry name" value="SH3-like_dom_sf"/>
</dbReference>
<evidence type="ECO:0000256" key="8">
    <source>
        <dbReference type="ARBA" id="ARBA00074771"/>
    </source>
</evidence>
<dbReference type="Proteomes" id="UP000829720">
    <property type="component" value="Unassembled WGS sequence"/>
</dbReference>
<evidence type="ECO:0000256" key="11">
    <source>
        <dbReference type="SAM" id="MobiDB-lite"/>
    </source>
</evidence>
<gene>
    <name evidence="13" type="ORF">AGOR_G00203410</name>
</gene>
<dbReference type="SMART" id="SM00326">
    <property type="entry name" value="SH3"/>
    <property type="match status" value="1"/>
</dbReference>
<sequence>MKDQKCIEEINTIFQEAPAGRESLLTNYKNLLNVADYCEKNYLQVDDQTKALEETKAFTTQSLASVAYQISGLANSVLKLLDAQTAQLQQVESSINLLGLTVDMHREKVSRREIGVFTTGKKVNRSQRIIAAPSSQVPKPNYSRTPISYASLDSLGHGIRESGKQLERTGTMNRKQGGREAGGTLGRASRAPEPVQCPVAPSLSRGPSVSSLTDRSSSSFGIAVPPPMAPNSMGADVTPTLPEECPPPPPMLNDSSIPPPPPLTLNGTNIPPPPPLAASSPGLPGSPSHACIPPAPPAPVLGIISESVLPPPMTSDVPLPPPISDGFDLPAPPPPPSDAFNPGLQAPPPPPPLEMTEAYDDILPPLPPPVDYDVSAPPNYLEKVVALYSYDTGNPGDLSFKEGDVMYLMSRNEDGWCEGVLNGQKGFFPGNYVERTS</sequence>
<evidence type="ECO:0000256" key="10">
    <source>
        <dbReference type="PROSITE-ProRule" id="PRU00192"/>
    </source>
</evidence>
<dbReference type="PANTHER" id="PTHR10460">
    <property type="entry name" value="ABL INTERACTOR FAMILY MEMBER"/>
    <property type="match status" value="1"/>
</dbReference>
<evidence type="ECO:0000259" key="12">
    <source>
        <dbReference type="PROSITE" id="PS50002"/>
    </source>
</evidence>
<comment type="subcellular location">
    <subcellularLocation>
        <location evidence="1">Cytoplasm</location>
    </subcellularLocation>
</comment>
<comment type="caution">
    <text evidence="13">The sequence shown here is derived from an EMBL/GenBank/DDBJ whole genome shotgun (WGS) entry which is preliminary data.</text>
</comment>
<dbReference type="OrthoDB" id="2159336at2759"/>
<dbReference type="GO" id="GO:0001764">
    <property type="term" value="P:neuron migration"/>
    <property type="evidence" value="ECO:0007669"/>
    <property type="project" value="TreeGrafter"/>
</dbReference>
<evidence type="ECO:0000313" key="14">
    <source>
        <dbReference type="Proteomes" id="UP000829720"/>
    </source>
</evidence>
<dbReference type="PROSITE" id="PS50002">
    <property type="entry name" value="SH3"/>
    <property type="match status" value="1"/>
</dbReference>
<dbReference type="AlphaFoldDB" id="A0A8T3CPZ4"/>
<protein>
    <recommendedName>
        <fullName evidence="8">ABI gene family member 3</fullName>
    </recommendedName>
    <alternativeName>
        <fullName evidence="9">New molecule including SH3</fullName>
    </alternativeName>
</protein>
<dbReference type="InterPro" id="IPR012849">
    <property type="entry name" value="Abl-interactor_HHR_dom"/>
</dbReference>
<dbReference type="FunFam" id="2.30.30.40:FF:000170">
    <property type="entry name" value="ABI gene family member 3"/>
    <property type="match status" value="1"/>
</dbReference>
<feature type="region of interest" description="Disordered" evidence="11">
    <location>
        <begin position="312"/>
        <end position="370"/>
    </location>
</feature>